<dbReference type="Proteomes" id="UP000286715">
    <property type="component" value="Unassembled WGS sequence"/>
</dbReference>
<keyword evidence="5" id="KW-1185">Reference proteome</keyword>
<dbReference type="InterPro" id="IPR001375">
    <property type="entry name" value="Peptidase_S9_cat"/>
</dbReference>
<feature type="domain" description="Peptidase S9 prolyl oligopeptidase catalytic" evidence="3">
    <location>
        <begin position="702"/>
        <end position="879"/>
    </location>
</feature>
<protein>
    <recommendedName>
        <fullName evidence="3">Peptidase S9 prolyl oligopeptidase catalytic domain-containing protein</fullName>
    </recommendedName>
</protein>
<evidence type="ECO:0000313" key="5">
    <source>
        <dbReference type="Proteomes" id="UP000286715"/>
    </source>
</evidence>
<comment type="caution">
    <text evidence="4">The sequence shown here is derived from an EMBL/GenBank/DDBJ whole genome shotgun (WGS) entry which is preliminary data.</text>
</comment>
<feature type="region of interest" description="Disordered" evidence="2">
    <location>
        <begin position="129"/>
        <end position="152"/>
    </location>
</feature>
<gene>
    <name evidence="4" type="ORF">JCM31826_10010</name>
</gene>
<evidence type="ECO:0000256" key="2">
    <source>
        <dbReference type="SAM" id="MobiDB-lite"/>
    </source>
</evidence>
<dbReference type="Pfam" id="PF00326">
    <property type="entry name" value="Peptidase_S9"/>
    <property type="match status" value="1"/>
</dbReference>
<dbReference type="GO" id="GO:0006508">
    <property type="term" value="P:proteolysis"/>
    <property type="evidence" value="ECO:0007669"/>
    <property type="project" value="InterPro"/>
</dbReference>
<evidence type="ECO:0000259" key="3">
    <source>
        <dbReference type="Pfam" id="PF00326"/>
    </source>
</evidence>
<dbReference type="SUPFAM" id="SSF82171">
    <property type="entry name" value="DPP6 N-terminal domain-like"/>
    <property type="match status" value="1"/>
</dbReference>
<dbReference type="PANTHER" id="PTHR42776:SF27">
    <property type="entry name" value="DIPEPTIDYL PEPTIDASE FAMILY MEMBER 6"/>
    <property type="match status" value="1"/>
</dbReference>
<reference evidence="4 5" key="1">
    <citation type="submission" date="2018-11" db="EMBL/GenBank/DDBJ databases">
        <title>Schleiferia aggregans sp. nov., a moderately thermophilic heterotrophic bacterium isolated from microbial mats at a terrestrial hot spring.</title>
        <authorList>
            <person name="Iino T."/>
            <person name="Ohkuma M."/>
            <person name="Haruta S."/>
        </authorList>
    </citation>
    <scope>NUCLEOTIDE SEQUENCE [LARGE SCALE GENOMIC DNA]</scope>
    <source>
        <strain evidence="4 5">LA</strain>
    </source>
</reference>
<evidence type="ECO:0000313" key="4">
    <source>
        <dbReference type="EMBL" id="GCD77519.1"/>
    </source>
</evidence>
<dbReference type="EMBL" id="BHZE01000007">
    <property type="protein sequence ID" value="GCD77519.1"/>
    <property type="molecule type" value="Genomic_DNA"/>
</dbReference>
<name>A0A401XKI0_9FLAO</name>
<dbReference type="PANTHER" id="PTHR42776">
    <property type="entry name" value="SERINE PEPTIDASE S9 FAMILY MEMBER"/>
    <property type="match status" value="1"/>
</dbReference>
<proteinExistence type="predicted"/>
<dbReference type="AlphaFoldDB" id="A0A401XKI0"/>
<dbReference type="InterPro" id="IPR029058">
    <property type="entry name" value="AB_hydrolase_fold"/>
</dbReference>
<accession>A0A401XKI0</accession>
<sequence length="898" mass="103413">MDDIADFRHISEETISKNSRLMAWKSAPVEGDATITLLNNDTRDTITLQRADKVYINESGTYALAVIKPTFQDIRAAKLAKKSKDKWPKDILIRISSTFKIDTVGEIEKLYFPNKTAEYAYFTTAKRPEPVKDSTSTDSAATPTKKPKEPKEKPLYCLHLSNGDTTFVGYAADVAESADGLRLLFTQKSPETGSERKAMYLYNASTKTVQLLDSAAFDYKKLLLSDKGSYLSWLSISDSVADPAIWHWTLMELRKNVYRKVFSDTLLNGKYFNSYGRWTFSESENRLYLTLYTDRPLHEKPDTTKTDDEKPEFDLYTHTDYYLMTWQLANTDQLKAAGITVLYDLRRNKPIYLTQTPEEMAYYRTDVDQPWILTARNAGLDAGRNWEFPNEFTYFLVNASTGQRVNVVSNLRALAELSPSAKYVLWFDRSELRWKVFRIRDQRTYTIAADIGTQWHDLDHDVPSPPPAYGKAGFTANDSRVWLYDRHHIYAADPEGKQKTILLTTFSDTNHSVRYQPVYRREHYIGENSQNVYLLQRNLHSLEETLISFNTTNNLVSNRRKLNKALHRLQGGEYGQWLLLREESYLNYPEIQTISTDLARIKKWTNTGSQYEGKRRGNVRSFTYSVRLSNDSVVQLRGLVYIDEQQRDKIPAIVYYYERSSDNLHRHYAPRFSRSIINSMIYVSHGYAVIIPDITYSTSNPGQDGLRCVNAAVDEALRRWPQIDSSRLGLNGQSWGGYQTAYIITQTNRFKAAFAGAPVANMTSAYGGIRWGTGHSRITQYEEGQSRIGASLWDDPQAYIRNSPLFYLPNVTTPLLIMHNDRDGAVPYYQGIELFMGLKRLGKPVWMLIYNKEDHNLTQLKNMKDLTLRTLEFYNHFLKGEPMPTWMKDGIPAHRKGL</sequence>
<feature type="compositionally biased region" description="Low complexity" evidence="2">
    <location>
        <begin position="133"/>
        <end position="144"/>
    </location>
</feature>
<dbReference type="SUPFAM" id="SSF53474">
    <property type="entry name" value="alpha/beta-Hydrolases"/>
    <property type="match status" value="1"/>
</dbReference>
<organism evidence="4 5">
    <name type="scientific">Thermaurantimonas aggregans</name>
    <dbReference type="NCBI Taxonomy" id="2173829"/>
    <lineage>
        <taxon>Bacteria</taxon>
        <taxon>Pseudomonadati</taxon>
        <taxon>Bacteroidota</taxon>
        <taxon>Flavobacteriia</taxon>
        <taxon>Flavobacteriales</taxon>
        <taxon>Schleiferiaceae</taxon>
        <taxon>Thermaurantimonas</taxon>
    </lineage>
</organism>
<keyword evidence="1" id="KW-0378">Hydrolase</keyword>
<dbReference type="Gene3D" id="3.40.50.1820">
    <property type="entry name" value="alpha/beta hydrolase"/>
    <property type="match status" value="1"/>
</dbReference>
<dbReference type="GO" id="GO:0004252">
    <property type="term" value="F:serine-type endopeptidase activity"/>
    <property type="evidence" value="ECO:0007669"/>
    <property type="project" value="TreeGrafter"/>
</dbReference>
<evidence type="ECO:0000256" key="1">
    <source>
        <dbReference type="ARBA" id="ARBA00022801"/>
    </source>
</evidence>